<keyword evidence="2" id="KW-1185">Reference proteome</keyword>
<dbReference type="AlphaFoldDB" id="A0AAV4H8I0"/>
<evidence type="ECO:0000313" key="2">
    <source>
        <dbReference type="Proteomes" id="UP000762676"/>
    </source>
</evidence>
<gene>
    <name evidence="1" type="ORF">ElyMa_006240400</name>
</gene>
<reference evidence="1 2" key="1">
    <citation type="journal article" date="2021" name="Elife">
        <title>Chloroplast acquisition without the gene transfer in kleptoplastic sea slugs, Plakobranchus ocellatus.</title>
        <authorList>
            <person name="Maeda T."/>
            <person name="Takahashi S."/>
            <person name="Yoshida T."/>
            <person name="Shimamura S."/>
            <person name="Takaki Y."/>
            <person name="Nagai Y."/>
            <person name="Toyoda A."/>
            <person name="Suzuki Y."/>
            <person name="Arimoto A."/>
            <person name="Ishii H."/>
            <person name="Satoh N."/>
            <person name="Nishiyama T."/>
            <person name="Hasebe M."/>
            <person name="Maruyama T."/>
            <person name="Minagawa J."/>
            <person name="Obokata J."/>
            <person name="Shigenobu S."/>
        </authorList>
    </citation>
    <scope>NUCLEOTIDE SEQUENCE [LARGE SCALE GENOMIC DNA]</scope>
</reference>
<protein>
    <submittedName>
        <fullName evidence="1">Uncharacterized protein</fullName>
    </submittedName>
</protein>
<accession>A0AAV4H8I0</accession>
<comment type="caution">
    <text evidence="1">The sequence shown here is derived from an EMBL/GenBank/DDBJ whole genome shotgun (WGS) entry which is preliminary data.</text>
</comment>
<name>A0AAV4H8I0_9GAST</name>
<sequence length="104" mass="11734">MKEMFRTRFSTRYSSGWGLSARSQSGRPATRLSNRIVQIRRNTARLPEWTVETRASFSSETMISMPRPSIIGCDGCLQAVWGGVLLYGGVVTKWAWCMNLRLTG</sequence>
<dbReference type="EMBL" id="BMAT01012524">
    <property type="protein sequence ID" value="GFR94034.1"/>
    <property type="molecule type" value="Genomic_DNA"/>
</dbReference>
<evidence type="ECO:0000313" key="1">
    <source>
        <dbReference type="EMBL" id="GFR94034.1"/>
    </source>
</evidence>
<proteinExistence type="predicted"/>
<dbReference type="Proteomes" id="UP000762676">
    <property type="component" value="Unassembled WGS sequence"/>
</dbReference>
<organism evidence="1 2">
    <name type="scientific">Elysia marginata</name>
    <dbReference type="NCBI Taxonomy" id="1093978"/>
    <lineage>
        <taxon>Eukaryota</taxon>
        <taxon>Metazoa</taxon>
        <taxon>Spiralia</taxon>
        <taxon>Lophotrochozoa</taxon>
        <taxon>Mollusca</taxon>
        <taxon>Gastropoda</taxon>
        <taxon>Heterobranchia</taxon>
        <taxon>Euthyneura</taxon>
        <taxon>Panpulmonata</taxon>
        <taxon>Sacoglossa</taxon>
        <taxon>Placobranchoidea</taxon>
        <taxon>Plakobranchidae</taxon>
        <taxon>Elysia</taxon>
    </lineage>
</organism>